<accession>A0A6I4M9A4</accession>
<dbReference type="EMBL" id="WBMS02000007">
    <property type="protein sequence ID" value="MWA01005.1"/>
    <property type="molecule type" value="Genomic_DNA"/>
</dbReference>
<keyword evidence="4" id="KW-1185">Reference proteome</keyword>
<dbReference type="PANTHER" id="PTHR35176:SF4">
    <property type="entry name" value="PYRIDOXAMINE 5'-PHOSPHATE OXIDASE-RELATED FMN-BINDING"/>
    <property type="match status" value="1"/>
</dbReference>
<dbReference type="AlphaFoldDB" id="A0A6I4M9A4"/>
<keyword evidence="1" id="KW-0560">Oxidoreductase</keyword>
<name>A0A6I4M9A4_9ACTN</name>
<evidence type="ECO:0000313" key="3">
    <source>
        <dbReference type="EMBL" id="MWA01005.1"/>
    </source>
</evidence>
<dbReference type="SUPFAM" id="SSF50475">
    <property type="entry name" value="FMN-binding split barrel"/>
    <property type="match status" value="1"/>
</dbReference>
<dbReference type="InterPro" id="IPR012349">
    <property type="entry name" value="Split_barrel_FMN-bd"/>
</dbReference>
<dbReference type="GO" id="GO:0070967">
    <property type="term" value="F:coenzyme F420 binding"/>
    <property type="evidence" value="ECO:0007669"/>
    <property type="project" value="TreeGrafter"/>
</dbReference>
<evidence type="ECO:0000256" key="1">
    <source>
        <dbReference type="ARBA" id="ARBA00023002"/>
    </source>
</evidence>
<feature type="domain" description="Pyridoxamine 5'-phosphate oxidase N-terminal" evidence="2">
    <location>
        <begin position="37"/>
        <end position="156"/>
    </location>
</feature>
<gene>
    <name evidence="3" type="ORF">F8568_011545</name>
</gene>
<reference evidence="3" key="1">
    <citation type="submission" date="2019-12" db="EMBL/GenBank/DDBJ databases">
        <title>Actinomadura physcomitrii sp. nov., a novel actinomycete isolated from moss [Physcomitrium sphaericum (Ludw) Fuernr].</title>
        <authorList>
            <person name="Zhuang X."/>
        </authorList>
    </citation>
    <scope>NUCLEOTIDE SEQUENCE [LARGE SCALE GENOMIC DNA]</scope>
    <source>
        <strain evidence="3">LD22</strain>
    </source>
</reference>
<dbReference type="Pfam" id="PF01243">
    <property type="entry name" value="PNPOx_N"/>
    <property type="match status" value="1"/>
</dbReference>
<dbReference type="RefSeq" id="WP_151593519.1">
    <property type="nucleotide sequence ID" value="NZ_WBMS02000007.1"/>
</dbReference>
<dbReference type="InterPro" id="IPR052019">
    <property type="entry name" value="F420H2_bilvrd_red/Heme_oxyg"/>
</dbReference>
<dbReference type="Gene3D" id="2.30.110.10">
    <property type="entry name" value="Electron Transport, Fmn-binding Protein, Chain A"/>
    <property type="match status" value="1"/>
</dbReference>
<organism evidence="3 4">
    <name type="scientific">Actinomadura physcomitrii</name>
    <dbReference type="NCBI Taxonomy" id="2650748"/>
    <lineage>
        <taxon>Bacteria</taxon>
        <taxon>Bacillati</taxon>
        <taxon>Actinomycetota</taxon>
        <taxon>Actinomycetes</taxon>
        <taxon>Streptosporangiales</taxon>
        <taxon>Thermomonosporaceae</taxon>
        <taxon>Actinomadura</taxon>
    </lineage>
</organism>
<comment type="caution">
    <text evidence="3">The sequence shown here is derived from an EMBL/GenBank/DDBJ whole genome shotgun (WGS) entry which is preliminary data.</text>
</comment>
<dbReference type="PANTHER" id="PTHR35176">
    <property type="entry name" value="HEME OXYGENASE HI_0854-RELATED"/>
    <property type="match status" value="1"/>
</dbReference>
<evidence type="ECO:0000259" key="2">
    <source>
        <dbReference type="Pfam" id="PF01243"/>
    </source>
</evidence>
<dbReference type="Proteomes" id="UP000462055">
    <property type="component" value="Unassembled WGS sequence"/>
</dbReference>
<evidence type="ECO:0000313" key="4">
    <source>
        <dbReference type="Proteomes" id="UP000462055"/>
    </source>
</evidence>
<sequence length="175" mass="18896">MTDREPVDVKDLDIYDSGGPMPWERARTALAEGLPRMETPVFLGTVRPDGRPHSAGIGALWHDGDLYFTSGPGTRKSRNLARNPACTLSARLEGLDLVLEGEAARVTDPAVLEPVAAAYREGGWPAQVDGDAFTAPYSAQSAGPPPWHLYRFTVRAAVGVAFVEPYAATRWTFAT</sequence>
<dbReference type="GO" id="GO:0005829">
    <property type="term" value="C:cytosol"/>
    <property type="evidence" value="ECO:0007669"/>
    <property type="project" value="TreeGrafter"/>
</dbReference>
<proteinExistence type="predicted"/>
<dbReference type="InterPro" id="IPR011576">
    <property type="entry name" value="Pyridox_Oxase_N"/>
</dbReference>
<dbReference type="GO" id="GO:0016627">
    <property type="term" value="F:oxidoreductase activity, acting on the CH-CH group of donors"/>
    <property type="evidence" value="ECO:0007669"/>
    <property type="project" value="TreeGrafter"/>
</dbReference>
<protein>
    <submittedName>
        <fullName evidence="3">Pyridoxamine 5'-phosphate oxidase family protein</fullName>
    </submittedName>
</protein>